<sequence length="390" mass="45677">MKKFEKILDGLKNRSPIPLLLDNGYTPSKMKEEIIQTFKPYFRNYSNLERFAIDSMVADWINFLRLSIKYPGIENDIKKVVDTYNDAKKENYQDTITVLAKLIPVHLESGNKYWSFLNLEIDKKDLEIYEFAKTSMEDISNTIEGISKSVYVENVLINKIKRKKSFEIEKTLTNKLGNLIQDLIDNSNYSSLFIVPKENLKISDWRNIAAHHKYYVSDDLINCESGEGDKKVTFYLNRSELFERLNYCMRTTEVLNMSHKIFGFDNLPEISKKIEKVKGNPRPEIKFLMFSSALMSQGFEIQNINYDKSKATLELFDLTKESPRNRGIHSSQLLNQLWMLTDSEFLEIKYFKNNGELYLTSRIKGEIFKQMEVDKNKGTDFFAKNVDFEL</sequence>
<dbReference type="RefSeq" id="WP_236132231.1">
    <property type="nucleotide sequence ID" value="NZ_JAKGTH010000006.1"/>
</dbReference>
<gene>
    <name evidence="1" type="ORF">L1I30_00140</name>
</gene>
<evidence type="ECO:0000313" key="1">
    <source>
        <dbReference type="EMBL" id="MCF4100062.1"/>
    </source>
</evidence>
<organism evidence="1 2">
    <name type="scientific">Gillisia lutea</name>
    <dbReference type="NCBI Taxonomy" id="2909668"/>
    <lineage>
        <taxon>Bacteria</taxon>
        <taxon>Pseudomonadati</taxon>
        <taxon>Bacteroidota</taxon>
        <taxon>Flavobacteriia</taxon>
        <taxon>Flavobacteriales</taxon>
        <taxon>Flavobacteriaceae</taxon>
        <taxon>Gillisia</taxon>
    </lineage>
</organism>
<dbReference type="Proteomes" id="UP001179363">
    <property type="component" value="Unassembled WGS sequence"/>
</dbReference>
<keyword evidence="2" id="KW-1185">Reference proteome</keyword>
<name>A0ABS9EAZ5_9FLAO</name>
<dbReference type="EMBL" id="JAKGTH010000006">
    <property type="protein sequence ID" value="MCF4100062.1"/>
    <property type="molecule type" value="Genomic_DNA"/>
</dbReference>
<proteinExistence type="predicted"/>
<comment type="caution">
    <text evidence="1">The sequence shown here is derived from an EMBL/GenBank/DDBJ whole genome shotgun (WGS) entry which is preliminary data.</text>
</comment>
<protein>
    <submittedName>
        <fullName evidence="1">Uncharacterized protein</fullName>
    </submittedName>
</protein>
<accession>A0ABS9EAZ5</accession>
<evidence type="ECO:0000313" key="2">
    <source>
        <dbReference type="Proteomes" id="UP001179363"/>
    </source>
</evidence>
<reference evidence="1" key="1">
    <citation type="submission" date="2022-01" db="EMBL/GenBank/DDBJ databases">
        <title>Gillisia lutea sp. nov., isolated from marine plastic residues from the Malvarosa beach (Valencia, Spain).</title>
        <authorList>
            <person name="Vidal-Verdu A."/>
            <person name="Molina-Menor E."/>
            <person name="Satari L."/>
            <person name="Pascual J."/>
            <person name="Pereto J."/>
            <person name="Porcar M."/>
        </authorList>
    </citation>
    <scope>NUCLEOTIDE SEQUENCE</scope>
    <source>
        <strain evidence="1">M10.2A</strain>
    </source>
</reference>